<organism evidence="6 7">
    <name type="scientific">Alosa alosa</name>
    <name type="common">allis shad</name>
    <dbReference type="NCBI Taxonomy" id="278164"/>
    <lineage>
        <taxon>Eukaryota</taxon>
        <taxon>Metazoa</taxon>
        <taxon>Chordata</taxon>
        <taxon>Craniata</taxon>
        <taxon>Vertebrata</taxon>
        <taxon>Euteleostomi</taxon>
        <taxon>Actinopterygii</taxon>
        <taxon>Neopterygii</taxon>
        <taxon>Teleostei</taxon>
        <taxon>Clupei</taxon>
        <taxon>Clupeiformes</taxon>
        <taxon>Clupeoidei</taxon>
        <taxon>Clupeidae</taxon>
        <taxon>Alosa</taxon>
    </lineage>
</organism>
<dbReference type="InterPro" id="IPR006703">
    <property type="entry name" value="G_AIG1"/>
</dbReference>
<protein>
    <recommendedName>
        <fullName evidence="5">AIG1-type G domain-containing protein</fullName>
    </recommendedName>
</protein>
<dbReference type="Proteomes" id="UP000823561">
    <property type="component" value="Chromosome 3"/>
</dbReference>
<dbReference type="Gene3D" id="2.60.40.10">
    <property type="entry name" value="Immunoglobulins"/>
    <property type="match status" value="1"/>
</dbReference>
<evidence type="ECO:0000256" key="4">
    <source>
        <dbReference type="SAM" id="MobiDB-lite"/>
    </source>
</evidence>
<dbReference type="AlphaFoldDB" id="A0AAV6HB99"/>
<dbReference type="EMBL" id="JADWDJ010000003">
    <property type="protein sequence ID" value="KAG5283824.1"/>
    <property type="molecule type" value="Genomic_DNA"/>
</dbReference>
<keyword evidence="3" id="KW-0342">GTP-binding</keyword>
<dbReference type="Pfam" id="PF04548">
    <property type="entry name" value="AIG1"/>
    <property type="match status" value="1"/>
</dbReference>
<dbReference type="PROSITE" id="PS51720">
    <property type="entry name" value="G_AIG1"/>
    <property type="match status" value="1"/>
</dbReference>
<dbReference type="Gene3D" id="3.40.50.300">
    <property type="entry name" value="P-loop containing nucleotide triphosphate hydrolases"/>
    <property type="match status" value="1"/>
</dbReference>
<reference evidence="6" key="1">
    <citation type="submission" date="2020-10" db="EMBL/GenBank/DDBJ databases">
        <title>Chromosome-scale genome assembly of the Allis shad, Alosa alosa.</title>
        <authorList>
            <person name="Margot Z."/>
            <person name="Christophe K."/>
            <person name="Cabau C."/>
            <person name="Louis A."/>
            <person name="Berthelot C."/>
            <person name="Parey E."/>
            <person name="Roest Crollius H."/>
            <person name="Montfort J."/>
            <person name="Robinson-Rechavi M."/>
            <person name="Bucao C."/>
            <person name="Bouchez O."/>
            <person name="Gislard M."/>
            <person name="Lluch J."/>
            <person name="Milhes M."/>
            <person name="Lampietro C."/>
            <person name="Lopez Roques C."/>
            <person name="Donnadieu C."/>
            <person name="Braasch I."/>
            <person name="Desvignes T."/>
            <person name="Postlethwait J."/>
            <person name="Bobe J."/>
            <person name="Guiguen Y."/>
        </authorList>
    </citation>
    <scope>NUCLEOTIDE SEQUENCE</scope>
    <source>
        <strain evidence="6">M-15738</strain>
        <tissue evidence="6">Blood</tissue>
    </source>
</reference>
<dbReference type="InterPro" id="IPR027417">
    <property type="entry name" value="P-loop_NTPase"/>
</dbReference>
<accession>A0AAV6HB99</accession>
<evidence type="ECO:0000259" key="5">
    <source>
        <dbReference type="PROSITE" id="PS51720"/>
    </source>
</evidence>
<gene>
    <name evidence="6" type="ORF">AALO_G00046550</name>
</gene>
<feature type="domain" description="AIG1-type G" evidence="5">
    <location>
        <begin position="297"/>
        <end position="457"/>
    </location>
</feature>
<evidence type="ECO:0000313" key="7">
    <source>
        <dbReference type="Proteomes" id="UP000823561"/>
    </source>
</evidence>
<comment type="caution">
    <text evidence="6">The sequence shown here is derived from an EMBL/GenBank/DDBJ whole genome shotgun (WGS) entry which is preliminary data.</text>
</comment>
<comment type="similarity">
    <text evidence="1">Belongs to the TRAFAC class TrmE-Era-EngA-EngB-Septin-like GTPase superfamily. AIG1/Toc34/Toc159-like paraseptin GTPase family. IAN subfamily.</text>
</comment>
<evidence type="ECO:0000313" key="6">
    <source>
        <dbReference type="EMBL" id="KAG5283824.1"/>
    </source>
</evidence>
<dbReference type="PANTHER" id="PTHR10903:SF167">
    <property type="entry name" value="GTPASE IMAP FAMILY MEMBER 6-RELATED"/>
    <property type="match status" value="1"/>
</dbReference>
<feature type="region of interest" description="Disordered" evidence="4">
    <location>
        <begin position="163"/>
        <end position="295"/>
    </location>
</feature>
<dbReference type="GO" id="GO:0005525">
    <property type="term" value="F:GTP binding"/>
    <property type="evidence" value="ECO:0007669"/>
    <property type="project" value="UniProtKB-KW"/>
</dbReference>
<dbReference type="SUPFAM" id="SSF52540">
    <property type="entry name" value="P-loop containing nucleoside triphosphate hydrolases"/>
    <property type="match status" value="1"/>
</dbReference>
<feature type="compositionally biased region" description="Basic and acidic residues" evidence="4">
    <location>
        <begin position="163"/>
        <end position="263"/>
    </location>
</feature>
<dbReference type="InterPro" id="IPR013783">
    <property type="entry name" value="Ig-like_fold"/>
</dbReference>
<evidence type="ECO:0000256" key="2">
    <source>
        <dbReference type="ARBA" id="ARBA00022741"/>
    </source>
</evidence>
<dbReference type="InterPro" id="IPR045058">
    <property type="entry name" value="GIMA/IAN/Toc"/>
</dbReference>
<proteinExistence type="inferred from homology"/>
<keyword evidence="2" id="KW-0547">Nucleotide-binding</keyword>
<name>A0AAV6HB99_9TELE</name>
<sequence>MAAGGTEKDFKLVIPDDIVEFSPGQDVTLRCYLSPATSAVAMEIRWFKKTECIYLYKNGLEFGVPEIHAEERRKMEESVQSLVSPALQTEFMEESTQPGKRDKEAKEMQIKDGEMKKLEDEMVKTTQELEGMKEKMEKMKELEEEKNKDIEKKTEQLEEKIKEGEKMTQKLEEGNKLLQQKETELMDMTKREMEREGLLEKMTREVETNKRQLESLEMELQERNRQLQDLRTQLQEKEKELEEKNQQQESEKQQEGLDRHQEDPSPPLRRKRRKSINRPPSLAENCPDPEPLQSSAGSELRLVLIGGSAAGQKAAANTILGTHTSTETQHSECRWGEVAGRWVTLVETADWFCSGLSEKDMRQDVKLCVQLSAPGPHAFLLVIPEELSERAAREMLEKMEDIFGEGCWRHTLILFTNTKGLRERGMEELLQKGSRELQQLVEKCGNSLGLIQDTDPT</sequence>
<evidence type="ECO:0000256" key="1">
    <source>
        <dbReference type="ARBA" id="ARBA00008535"/>
    </source>
</evidence>
<dbReference type="PANTHER" id="PTHR10903">
    <property type="entry name" value="GTPASE, IMAP FAMILY MEMBER-RELATED"/>
    <property type="match status" value="1"/>
</dbReference>
<evidence type="ECO:0000256" key="3">
    <source>
        <dbReference type="ARBA" id="ARBA00023134"/>
    </source>
</evidence>
<keyword evidence="7" id="KW-1185">Reference proteome</keyword>